<feature type="domain" description="Glycosyl transferase family 1" evidence="3">
    <location>
        <begin position="217"/>
        <end position="381"/>
    </location>
</feature>
<dbReference type="Proteomes" id="UP001595764">
    <property type="component" value="Unassembled WGS sequence"/>
</dbReference>
<dbReference type="RefSeq" id="WP_377896530.1">
    <property type="nucleotide sequence ID" value="NZ_JBHRWI010000014.1"/>
</dbReference>
<evidence type="ECO:0000313" key="5">
    <source>
        <dbReference type="Proteomes" id="UP001595764"/>
    </source>
</evidence>
<dbReference type="InterPro" id="IPR001296">
    <property type="entry name" value="Glyco_trans_1"/>
</dbReference>
<keyword evidence="5" id="KW-1185">Reference proteome</keyword>
<sequence>MTIPTVAVAVHDGYYGCGTGAGYANYGFLATLTRVLPPEVRLVVLPLRLVPGSPEHHPHWHRRARKLLRRAMVLPVDNGTGGQDRWGTLENFRALVCSTADSLRELRRSTGPLLVLAFDAPFLGLGTTLPPDLLPHLVLVPRSSARIHAPHDIERIEWERDGLLAAAAGGAHIATISPFLAEHLRNEYRVPPESLATLQDGLVPDDWARLQVATAADLPPFVLAMGRAEPYKGFEDLLDAWEILRHDNVALPRLVLAATSEQPQPTPYQKKLRRKAERLGARISLPTRFTPDTARLLGHRNLLSVVVPSRAEPFGRIPMEAFAAGAAPVITTTQHGLAGQIINGSTGFVSDAGSPPSLAAALRRALSLCPDQRAAMRNRAFQVALRDYDHPAAVRAFLARHAPWLALPSPDDRLRWLNAATPAPRSPVSTVPPVKVPIGRQAPHWTTVQAERRVLVVVHHVTSLLRLLDVLPVFGSDTRIQAVFTWNGSDPFRHGLHPHLDRLGAAVIPWTQAIETEFDLVLAANHGGLTEITDPLIVLPHGAGYTKNSPGNRKPETGNRKPETGNRKPETGNRKPETGNRKPETGLFSGCRRNGSSTTGGRSRRPRCSRTKRSWSG</sequence>
<comment type="caution">
    <text evidence="4">The sequence shown here is derived from an EMBL/GenBank/DDBJ whole genome shotgun (WGS) entry which is preliminary data.</text>
</comment>
<feature type="compositionally biased region" description="Basic residues" evidence="2">
    <location>
        <begin position="602"/>
        <end position="617"/>
    </location>
</feature>
<keyword evidence="1 4" id="KW-0808">Transferase</keyword>
<name>A0ABV7QB58_9PSEU</name>
<evidence type="ECO:0000313" key="4">
    <source>
        <dbReference type="EMBL" id="MFC3510526.1"/>
    </source>
</evidence>
<organism evidence="4 5">
    <name type="scientific">Amycolatopsis halotolerans</name>
    <dbReference type="NCBI Taxonomy" id="330083"/>
    <lineage>
        <taxon>Bacteria</taxon>
        <taxon>Bacillati</taxon>
        <taxon>Actinomycetota</taxon>
        <taxon>Actinomycetes</taxon>
        <taxon>Pseudonocardiales</taxon>
        <taxon>Pseudonocardiaceae</taxon>
        <taxon>Amycolatopsis</taxon>
    </lineage>
</organism>
<dbReference type="PANTHER" id="PTHR12526">
    <property type="entry name" value="GLYCOSYLTRANSFERASE"/>
    <property type="match status" value="1"/>
</dbReference>
<proteinExistence type="predicted"/>
<evidence type="ECO:0000256" key="1">
    <source>
        <dbReference type="ARBA" id="ARBA00022679"/>
    </source>
</evidence>
<feature type="compositionally biased region" description="Basic and acidic residues" evidence="2">
    <location>
        <begin position="553"/>
        <end position="584"/>
    </location>
</feature>
<feature type="region of interest" description="Disordered" evidence="2">
    <location>
        <begin position="543"/>
        <end position="617"/>
    </location>
</feature>
<protein>
    <submittedName>
        <fullName evidence="4">Glycosyltransferase family 4 protein</fullName>
        <ecNumber evidence="4">2.4.-.-</ecNumber>
    </submittedName>
</protein>
<dbReference type="PANTHER" id="PTHR12526:SF638">
    <property type="entry name" value="SPORE COAT PROTEIN SA"/>
    <property type="match status" value="1"/>
</dbReference>
<dbReference type="GO" id="GO:0016757">
    <property type="term" value="F:glycosyltransferase activity"/>
    <property type="evidence" value="ECO:0007669"/>
    <property type="project" value="UniProtKB-KW"/>
</dbReference>
<dbReference type="EMBL" id="JBHRWI010000014">
    <property type="protein sequence ID" value="MFC3510526.1"/>
    <property type="molecule type" value="Genomic_DNA"/>
</dbReference>
<accession>A0ABV7QB58</accession>
<gene>
    <name evidence="4" type="ORF">ACFORO_10165</name>
</gene>
<evidence type="ECO:0000256" key="2">
    <source>
        <dbReference type="SAM" id="MobiDB-lite"/>
    </source>
</evidence>
<reference evidence="5" key="1">
    <citation type="journal article" date="2019" name="Int. J. Syst. Evol. Microbiol.">
        <title>The Global Catalogue of Microorganisms (GCM) 10K type strain sequencing project: providing services to taxonomists for standard genome sequencing and annotation.</title>
        <authorList>
            <consortium name="The Broad Institute Genomics Platform"/>
            <consortium name="The Broad Institute Genome Sequencing Center for Infectious Disease"/>
            <person name="Wu L."/>
            <person name="Ma J."/>
        </authorList>
    </citation>
    <scope>NUCLEOTIDE SEQUENCE [LARGE SCALE GENOMIC DNA]</scope>
    <source>
        <strain evidence="5">CGMCC 4.7682</strain>
    </source>
</reference>
<feature type="compositionally biased region" description="Low complexity" evidence="2">
    <location>
        <begin position="589"/>
        <end position="601"/>
    </location>
</feature>
<keyword evidence="4" id="KW-0328">Glycosyltransferase</keyword>
<dbReference type="SUPFAM" id="SSF53756">
    <property type="entry name" value="UDP-Glycosyltransferase/glycogen phosphorylase"/>
    <property type="match status" value="1"/>
</dbReference>
<dbReference type="CDD" id="cd03801">
    <property type="entry name" value="GT4_PimA-like"/>
    <property type="match status" value="1"/>
</dbReference>
<dbReference type="Gene3D" id="3.40.50.2000">
    <property type="entry name" value="Glycogen Phosphorylase B"/>
    <property type="match status" value="1"/>
</dbReference>
<evidence type="ECO:0000259" key="3">
    <source>
        <dbReference type="Pfam" id="PF00534"/>
    </source>
</evidence>
<dbReference type="EC" id="2.4.-.-" evidence="4"/>
<dbReference type="Pfam" id="PF00534">
    <property type="entry name" value="Glycos_transf_1"/>
    <property type="match status" value="1"/>
</dbReference>